<evidence type="ECO:0000313" key="1">
    <source>
        <dbReference type="EMBL" id="OPH84241.1"/>
    </source>
</evidence>
<dbReference type="AlphaFoldDB" id="A0A1V4I1Y4"/>
<proteinExistence type="predicted"/>
<name>A0A1V4I1Y4_NITVU</name>
<organism evidence="1 2">
    <name type="scientific">Nitrobacter vulgaris</name>
    <dbReference type="NCBI Taxonomy" id="29421"/>
    <lineage>
        <taxon>Bacteria</taxon>
        <taxon>Pseudomonadati</taxon>
        <taxon>Pseudomonadota</taxon>
        <taxon>Alphaproteobacteria</taxon>
        <taxon>Hyphomicrobiales</taxon>
        <taxon>Nitrobacteraceae</taxon>
        <taxon>Nitrobacter</taxon>
    </lineage>
</organism>
<dbReference type="OrthoDB" id="8481256at2"/>
<dbReference type="RefSeq" id="WP_079445598.1">
    <property type="nucleotide sequence ID" value="NZ_MWPQ01000006.1"/>
</dbReference>
<sequence length="72" mass="7604">MINSKTAIELQGIAALGGSLEVDGSRYTALELQGIAALLWPNAYLKVHNSASKTAMEMQDIASIKPGQVVFA</sequence>
<protein>
    <submittedName>
        <fullName evidence="1">Uncharacterized protein</fullName>
    </submittedName>
</protein>
<keyword evidence="2" id="KW-1185">Reference proteome</keyword>
<reference evidence="1 2" key="1">
    <citation type="submission" date="2017-02" db="EMBL/GenBank/DDBJ databases">
        <title>Genome sequence of the nitrite-oxidizing bacterium Nitrobacter vulgaris strain Ab1.</title>
        <authorList>
            <person name="Mellbye B.L."/>
            <person name="Davis E.W."/>
            <person name="Spieck E."/>
            <person name="Chang J.H."/>
            <person name="Bottomley P.J."/>
            <person name="Sayavedra-Soto L.A."/>
        </authorList>
    </citation>
    <scope>NUCLEOTIDE SEQUENCE [LARGE SCALE GENOMIC DNA]</scope>
    <source>
        <strain evidence="1 2">Ab1</strain>
    </source>
</reference>
<gene>
    <name evidence="1" type="ORF">B2M20_02925</name>
</gene>
<comment type="caution">
    <text evidence="1">The sequence shown here is derived from an EMBL/GenBank/DDBJ whole genome shotgun (WGS) entry which is preliminary data.</text>
</comment>
<dbReference type="Proteomes" id="UP000189940">
    <property type="component" value="Unassembled WGS sequence"/>
</dbReference>
<accession>A0A1V4I1Y4</accession>
<dbReference type="EMBL" id="MWPQ01000006">
    <property type="protein sequence ID" value="OPH84241.1"/>
    <property type="molecule type" value="Genomic_DNA"/>
</dbReference>
<evidence type="ECO:0000313" key="2">
    <source>
        <dbReference type="Proteomes" id="UP000189940"/>
    </source>
</evidence>